<organism evidence="2 4">
    <name type="scientific">Acetobacterium wieringae</name>
    <dbReference type="NCBI Taxonomy" id="52694"/>
    <lineage>
        <taxon>Bacteria</taxon>
        <taxon>Bacillati</taxon>
        <taxon>Bacillota</taxon>
        <taxon>Clostridia</taxon>
        <taxon>Eubacteriales</taxon>
        <taxon>Eubacteriaceae</taxon>
        <taxon>Acetobacterium</taxon>
    </lineage>
</organism>
<dbReference type="EMBL" id="LKEU01000027">
    <property type="protein sequence ID" value="OFV70854.1"/>
    <property type="molecule type" value="Genomic_DNA"/>
</dbReference>
<dbReference type="RefSeq" id="WP_070370765.1">
    <property type="nucleotide sequence ID" value="NZ_CABIIK010000017.1"/>
</dbReference>
<dbReference type="OrthoDB" id="9802489at2"/>
<dbReference type="SUPFAM" id="SSF51182">
    <property type="entry name" value="RmlC-like cupins"/>
    <property type="match status" value="1"/>
</dbReference>
<dbReference type="InterPro" id="IPR011051">
    <property type="entry name" value="RmlC_Cupin_sf"/>
</dbReference>
<feature type="domain" description="Cupin type-2" evidence="1">
    <location>
        <begin position="44"/>
        <end position="108"/>
    </location>
</feature>
<dbReference type="AlphaFoldDB" id="A0A1F2PIT8"/>
<reference evidence="3" key="2">
    <citation type="submission" date="2021-11" db="EMBL/GenBank/DDBJ databases">
        <title>Isoprene-degrading acetogen.</title>
        <authorList>
            <person name="Yang Y."/>
            <person name="Jin H."/>
            <person name="Yan J."/>
        </authorList>
    </citation>
    <scope>NUCLEOTIDE SEQUENCE</scope>
    <source>
        <strain evidence="3">Berkeley</strain>
    </source>
</reference>
<keyword evidence="5" id="KW-1185">Reference proteome</keyword>
<accession>A0A1F2PIT8</accession>
<evidence type="ECO:0000313" key="3">
    <source>
        <dbReference type="EMBL" id="UYO62636.1"/>
    </source>
</evidence>
<dbReference type="STRING" id="52694.ACWI_14400"/>
<dbReference type="Proteomes" id="UP001163550">
    <property type="component" value="Chromosome"/>
</dbReference>
<dbReference type="CDD" id="cd02233">
    <property type="entry name" value="cupin_HNL-like"/>
    <property type="match status" value="1"/>
</dbReference>
<dbReference type="Pfam" id="PF07883">
    <property type="entry name" value="Cupin_2"/>
    <property type="match status" value="1"/>
</dbReference>
<reference evidence="2 4" key="1">
    <citation type="submission" date="2015-09" db="EMBL/GenBank/DDBJ databases">
        <title>Genome sequence of Acetobacterium wieringae DSM 1911.</title>
        <authorList>
            <person name="Poehlein A."/>
            <person name="Bengelsdorf F.R."/>
            <person name="Schiel-Bengelsdorf B."/>
            <person name="Duerre P."/>
            <person name="Daniel R."/>
        </authorList>
    </citation>
    <scope>NUCLEOTIDE SEQUENCE [LARGE SCALE GENOMIC DNA]</scope>
    <source>
        <strain evidence="2 4">DSM 1911</strain>
    </source>
</reference>
<evidence type="ECO:0000313" key="2">
    <source>
        <dbReference type="EMBL" id="OFV70854.1"/>
    </source>
</evidence>
<gene>
    <name evidence="2" type="ORF">ACWI_14400</name>
    <name evidence="3" type="ORF">LNN31_17930</name>
</gene>
<evidence type="ECO:0000259" key="1">
    <source>
        <dbReference type="Pfam" id="PF07883"/>
    </source>
</evidence>
<dbReference type="Proteomes" id="UP000176244">
    <property type="component" value="Unassembled WGS sequence"/>
</dbReference>
<dbReference type="InterPro" id="IPR014710">
    <property type="entry name" value="RmlC-like_jellyroll"/>
</dbReference>
<evidence type="ECO:0000313" key="4">
    <source>
        <dbReference type="Proteomes" id="UP000176244"/>
    </source>
</evidence>
<sequence length="138" mass="15389">MEKEALEKVSDFALGEENLAFAPYFIGKSYLSLLNDKEVGIYNVTFEPGCRNNWHIHHGAGQILICIGGRGWYQEAGKDARLLNSGEVVYIAPEIKHWHGAVSDEAFAHLSLSVLVEGASNEWLEPVTDEAYNKLKIQ</sequence>
<dbReference type="PANTHER" id="PTHR43698">
    <property type="entry name" value="RIBD C-TERMINAL DOMAIN CONTAINING PROTEIN"/>
    <property type="match status" value="1"/>
</dbReference>
<name>A0A1F2PIT8_9FIRM</name>
<dbReference type="PANTHER" id="PTHR43698:SF1">
    <property type="entry name" value="BLL4564 PROTEIN"/>
    <property type="match status" value="1"/>
</dbReference>
<dbReference type="InterPro" id="IPR013096">
    <property type="entry name" value="Cupin_2"/>
</dbReference>
<dbReference type="InterPro" id="IPR047263">
    <property type="entry name" value="HNL-like_cupin"/>
</dbReference>
<evidence type="ECO:0000313" key="5">
    <source>
        <dbReference type="Proteomes" id="UP001163550"/>
    </source>
</evidence>
<proteinExistence type="predicted"/>
<dbReference type="EMBL" id="CP087994">
    <property type="protein sequence ID" value="UYO62636.1"/>
    <property type="molecule type" value="Genomic_DNA"/>
</dbReference>
<dbReference type="Gene3D" id="2.60.120.10">
    <property type="entry name" value="Jelly Rolls"/>
    <property type="match status" value="1"/>
</dbReference>
<protein>
    <submittedName>
        <fullName evidence="2">Cupin domain protein</fullName>
    </submittedName>
    <submittedName>
        <fullName evidence="3">Cupin domain-containing protein</fullName>
    </submittedName>
</protein>